<dbReference type="InterPro" id="IPR000719">
    <property type="entry name" value="Prot_kinase_dom"/>
</dbReference>
<keyword evidence="2" id="KW-0433">Leucine-rich repeat</keyword>
<dbReference type="SUPFAM" id="SSF52058">
    <property type="entry name" value="L domain-like"/>
    <property type="match status" value="1"/>
</dbReference>
<dbReference type="GO" id="GO:0005524">
    <property type="term" value="F:ATP binding"/>
    <property type="evidence" value="ECO:0007669"/>
    <property type="project" value="UniProtKB-UniRule"/>
</dbReference>
<keyword evidence="3 9" id="KW-0812">Transmembrane</keyword>
<dbReference type="InterPro" id="IPR011009">
    <property type="entry name" value="Kinase-like_dom_sf"/>
</dbReference>
<dbReference type="Pfam" id="PF00560">
    <property type="entry name" value="LRR_1"/>
    <property type="match status" value="3"/>
</dbReference>
<feature type="chain" id="PRO_5044818113" description="Protein kinase domain-containing protein" evidence="10">
    <location>
        <begin position="23"/>
        <end position="599"/>
    </location>
</feature>
<dbReference type="PROSITE" id="PS51450">
    <property type="entry name" value="LRR"/>
    <property type="match status" value="1"/>
</dbReference>
<dbReference type="PROSITE" id="PS00107">
    <property type="entry name" value="PROTEIN_KINASE_ATP"/>
    <property type="match status" value="1"/>
</dbReference>
<keyword evidence="6 9" id="KW-1133">Transmembrane helix</keyword>
<name>A0ABD3TA89_9LAMI</name>
<evidence type="ECO:0000256" key="4">
    <source>
        <dbReference type="ARBA" id="ARBA00022729"/>
    </source>
</evidence>
<evidence type="ECO:0000256" key="5">
    <source>
        <dbReference type="ARBA" id="ARBA00022737"/>
    </source>
</evidence>
<keyword evidence="8" id="KW-0547">Nucleotide-binding</keyword>
<evidence type="ECO:0000256" key="9">
    <source>
        <dbReference type="SAM" id="Phobius"/>
    </source>
</evidence>
<evidence type="ECO:0000256" key="8">
    <source>
        <dbReference type="PROSITE-ProRule" id="PRU10141"/>
    </source>
</evidence>
<keyword evidence="8" id="KW-0067">ATP-binding</keyword>
<evidence type="ECO:0000313" key="13">
    <source>
        <dbReference type="Proteomes" id="UP001634393"/>
    </source>
</evidence>
<evidence type="ECO:0000313" key="12">
    <source>
        <dbReference type="EMBL" id="KAL3833178.1"/>
    </source>
</evidence>
<comment type="subcellular location">
    <subcellularLocation>
        <location evidence="1">Membrane</location>
    </subcellularLocation>
</comment>
<keyword evidence="5" id="KW-0677">Repeat</keyword>
<dbReference type="PROSITE" id="PS50011">
    <property type="entry name" value="PROTEIN_KINASE_DOM"/>
    <property type="match status" value="1"/>
</dbReference>
<dbReference type="PANTHER" id="PTHR48007">
    <property type="entry name" value="LEUCINE-RICH REPEAT RECEPTOR-LIKE PROTEIN KINASE PXC1"/>
    <property type="match status" value="1"/>
</dbReference>
<feature type="signal peptide" evidence="10">
    <location>
        <begin position="1"/>
        <end position="22"/>
    </location>
</feature>
<organism evidence="12 13">
    <name type="scientific">Penstemon smallii</name>
    <dbReference type="NCBI Taxonomy" id="265156"/>
    <lineage>
        <taxon>Eukaryota</taxon>
        <taxon>Viridiplantae</taxon>
        <taxon>Streptophyta</taxon>
        <taxon>Embryophyta</taxon>
        <taxon>Tracheophyta</taxon>
        <taxon>Spermatophyta</taxon>
        <taxon>Magnoliopsida</taxon>
        <taxon>eudicotyledons</taxon>
        <taxon>Gunneridae</taxon>
        <taxon>Pentapetalae</taxon>
        <taxon>asterids</taxon>
        <taxon>lamiids</taxon>
        <taxon>Lamiales</taxon>
        <taxon>Plantaginaceae</taxon>
        <taxon>Cheloneae</taxon>
        <taxon>Penstemon</taxon>
    </lineage>
</organism>
<dbReference type="Gene3D" id="3.30.200.20">
    <property type="entry name" value="Phosphorylase Kinase, domain 1"/>
    <property type="match status" value="1"/>
</dbReference>
<dbReference type="Pfam" id="PF00069">
    <property type="entry name" value="Pkinase"/>
    <property type="match status" value="1"/>
</dbReference>
<dbReference type="AlphaFoldDB" id="A0ABD3TA89"/>
<evidence type="ECO:0000256" key="1">
    <source>
        <dbReference type="ARBA" id="ARBA00004370"/>
    </source>
</evidence>
<dbReference type="InterPro" id="IPR046959">
    <property type="entry name" value="PRK1-6/SRF4-like"/>
</dbReference>
<dbReference type="Pfam" id="PF08263">
    <property type="entry name" value="LRRNT_2"/>
    <property type="match status" value="1"/>
</dbReference>
<accession>A0ABD3TA89</accession>
<sequence>MNQITIWASVISLFFLLHTAKSDEDQVKDALLEFISKLSNNNSNLNPTWNSSSYPCKDKWRGITCEKDQPFVVEIVLEGFGLSGTLDTSLICNTLSLSASLLIIDVSDNFISGGNFEDIANCTQLTHVLINQNQFTGSLPNSFSQLKNLKFLDLSHNQFSGSIPILDFSNLSEFDVSYNNLTGTIPDKANRFESSSFIHNPHLCGPPLPNTCTSKVLSEKDGYSKDQMLMFAGYILIGLAVLSIILLWIYKRGKGKGKTNEEKLDSDSFTKPSFSSVELKGKTDISSTASVENSMVSSSLVVLTSPEVNGLRFEDLLKAPAELIGRGKHGSVYKVACEPQGTVFAVKRIKDWMISTSDFKKRMRRLDLVKHSNVLPAVAFYSSRQEKLVVYEYQQNGSLFKLIHSHGNQTSQRFDWRSRLSVAATISNALTFMHEELQHDKIPHGNLKSSNILLNKNMEPCISEYGLLVEHNDSNTLQAAEDDYDSLFKADTYAFGVILLELLTGRMVLNEGLDLASWVVAVVREEWTVEVFDRNLIGEGASEERLVNMLQVAIKCVNKSWEARPSMSQVASMISAIREEDERSVDVSGLSVTNSFIDV</sequence>
<gene>
    <name evidence="12" type="ORF">ACJIZ3_007914</name>
</gene>
<dbReference type="PANTHER" id="PTHR48007:SF79">
    <property type="entry name" value="(WILD MALAYSIAN BANANA) HYPOTHETICAL PROTEIN"/>
    <property type="match status" value="1"/>
</dbReference>
<keyword evidence="4 10" id="KW-0732">Signal</keyword>
<dbReference type="FunFam" id="3.80.10.10:FF:000400">
    <property type="entry name" value="Nuclear pore complex protein NUP107"/>
    <property type="match status" value="1"/>
</dbReference>
<evidence type="ECO:0000256" key="2">
    <source>
        <dbReference type="ARBA" id="ARBA00022614"/>
    </source>
</evidence>
<evidence type="ECO:0000256" key="10">
    <source>
        <dbReference type="SAM" id="SignalP"/>
    </source>
</evidence>
<evidence type="ECO:0000259" key="11">
    <source>
        <dbReference type="PROSITE" id="PS50011"/>
    </source>
</evidence>
<feature type="domain" description="Protein kinase" evidence="11">
    <location>
        <begin position="318"/>
        <end position="577"/>
    </location>
</feature>
<dbReference type="Gene3D" id="1.10.510.10">
    <property type="entry name" value="Transferase(Phosphotransferase) domain 1"/>
    <property type="match status" value="1"/>
</dbReference>
<evidence type="ECO:0000256" key="6">
    <source>
        <dbReference type="ARBA" id="ARBA00022989"/>
    </source>
</evidence>
<dbReference type="GO" id="GO:0016020">
    <property type="term" value="C:membrane"/>
    <property type="evidence" value="ECO:0007669"/>
    <property type="project" value="UniProtKB-SubCell"/>
</dbReference>
<feature type="transmembrane region" description="Helical" evidence="9">
    <location>
        <begin position="228"/>
        <end position="250"/>
    </location>
</feature>
<dbReference type="InterPro" id="IPR032675">
    <property type="entry name" value="LRR_dom_sf"/>
</dbReference>
<protein>
    <recommendedName>
        <fullName evidence="11">Protein kinase domain-containing protein</fullName>
    </recommendedName>
</protein>
<keyword evidence="13" id="KW-1185">Reference proteome</keyword>
<evidence type="ECO:0000256" key="3">
    <source>
        <dbReference type="ARBA" id="ARBA00022692"/>
    </source>
</evidence>
<evidence type="ECO:0000256" key="7">
    <source>
        <dbReference type="ARBA" id="ARBA00023136"/>
    </source>
</evidence>
<dbReference type="EMBL" id="JBJXBP010000004">
    <property type="protein sequence ID" value="KAL3833178.1"/>
    <property type="molecule type" value="Genomic_DNA"/>
</dbReference>
<comment type="caution">
    <text evidence="12">The sequence shown here is derived from an EMBL/GenBank/DDBJ whole genome shotgun (WGS) entry which is preliminary data.</text>
</comment>
<feature type="binding site" evidence="8">
    <location>
        <position position="347"/>
    </location>
    <ligand>
        <name>ATP</name>
        <dbReference type="ChEBI" id="CHEBI:30616"/>
    </ligand>
</feature>
<keyword evidence="7 9" id="KW-0472">Membrane</keyword>
<dbReference type="InterPro" id="IPR013210">
    <property type="entry name" value="LRR_N_plant-typ"/>
</dbReference>
<dbReference type="SUPFAM" id="SSF56112">
    <property type="entry name" value="Protein kinase-like (PK-like)"/>
    <property type="match status" value="1"/>
</dbReference>
<dbReference type="Proteomes" id="UP001634393">
    <property type="component" value="Unassembled WGS sequence"/>
</dbReference>
<dbReference type="Gene3D" id="3.80.10.10">
    <property type="entry name" value="Ribonuclease Inhibitor"/>
    <property type="match status" value="1"/>
</dbReference>
<reference evidence="12 13" key="1">
    <citation type="submission" date="2024-12" db="EMBL/GenBank/DDBJ databases">
        <title>The unique morphological basis and parallel evolutionary history of personate flowers in Penstemon.</title>
        <authorList>
            <person name="Depatie T.H."/>
            <person name="Wessinger C.A."/>
        </authorList>
    </citation>
    <scope>NUCLEOTIDE SEQUENCE [LARGE SCALE GENOMIC DNA]</scope>
    <source>
        <strain evidence="12">WTNN_2</strain>
        <tissue evidence="12">Leaf</tissue>
    </source>
</reference>
<dbReference type="InterPro" id="IPR017441">
    <property type="entry name" value="Protein_kinase_ATP_BS"/>
</dbReference>
<dbReference type="InterPro" id="IPR001611">
    <property type="entry name" value="Leu-rich_rpt"/>
</dbReference>
<proteinExistence type="predicted"/>